<dbReference type="Gene3D" id="3.90.550.10">
    <property type="entry name" value="Spore Coat Polysaccharide Biosynthesis Protein SpsA, Chain A"/>
    <property type="match status" value="1"/>
</dbReference>
<dbReference type="AlphaFoldDB" id="A0A2M7RQE1"/>
<evidence type="ECO:0008006" key="6">
    <source>
        <dbReference type="Google" id="ProtNLM"/>
    </source>
</evidence>
<organism evidence="4 5">
    <name type="scientific">Candidatus Gottesmanbacteria bacterium CG_4_10_14_0_8_um_filter_37_24</name>
    <dbReference type="NCBI Taxonomy" id="1974574"/>
    <lineage>
        <taxon>Bacteria</taxon>
        <taxon>Candidatus Gottesmaniibacteriota</taxon>
    </lineage>
</organism>
<sequence>KIYYYHDKKKIWFAGGQIRKETEFPIHLGFNEIDNGQFNKIVDTPFINGGAFFIKTAVIKKIGFLDDKYFYMYEDADWTSRIISAGYRCLFVPTAKIWHKVHRSTKGRSAEWWYYDQRSYLLWLKSHFPEVRLYKTAIHPFWIFFQDSAIDLYRKGILQFPKNLKRHIFILLAKMIGTVDYLKSYYGECPEVIKAWN</sequence>
<evidence type="ECO:0000256" key="3">
    <source>
        <dbReference type="ARBA" id="ARBA00022679"/>
    </source>
</evidence>
<proteinExistence type="inferred from homology"/>
<comment type="caution">
    <text evidence="4">The sequence shown here is derived from an EMBL/GenBank/DDBJ whole genome shotgun (WGS) entry which is preliminary data.</text>
</comment>
<accession>A0A2M7RQE1</accession>
<dbReference type="PANTHER" id="PTHR43179:SF12">
    <property type="entry name" value="GALACTOFURANOSYLTRANSFERASE GLFT2"/>
    <property type="match status" value="1"/>
</dbReference>
<comment type="similarity">
    <text evidence="1">Belongs to the glycosyltransferase 2 family.</text>
</comment>
<feature type="non-terminal residue" evidence="4">
    <location>
        <position position="1"/>
    </location>
</feature>
<dbReference type="GO" id="GO:0016757">
    <property type="term" value="F:glycosyltransferase activity"/>
    <property type="evidence" value="ECO:0007669"/>
    <property type="project" value="UniProtKB-KW"/>
</dbReference>
<evidence type="ECO:0000256" key="2">
    <source>
        <dbReference type="ARBA" id="ARBA00022676"/>
    </source>
</evidence>
<evidence type="ECO:0000313" key="5">
    <source>
        <dbReference type="Proteomes" id="UP000231069"/>
    </source>
</evidence>
<evidence type="ECO:0000313" key="4">
    <source>
        <dbReference type="EMBL" id="PIZ02194.1"/>
    </source>
</evidence>
<protein>
    <recommendedName>
        <fullName evidence="6">Glycosyltransferase 2-like domain-containing protein</fullName>
    </recommendedName>
</protein>
<reference evidence="5" key="1">
    <citation type="submission" date="2017-09" db="EMBL/GenBank/DDBJ databases">
        <title>Depth-based differentiation of microbial function through sediment-hosted aquifers and enrichment of novel symbionts in the deep terrestrial subsurface.</title>
        <authorList>
            <person name="Probst A.J."/>
            <person name="Ladd B."/>
            <person name="Jarett J.K."/>
            <person name="Geller-Mcgrath D.E."/>
            <person name="Sieber C.M.K."/>
            <person name="Emerson J.B."/>
            <person name="Anantharaman K."/>
            <person name="Thomas B.C."/>
            <person name="Malmstrom R."/>
            <person name="Stieglmeier M."/>
            <person name="Klingl A."/>
            <person name="Woyke T."/>
            <person name="Ryan C.M."/>
            <person name="Banfield J.F."/>
        </authorList>
    </citation>
    <scope>NUCLEOTIDE SEQUENCE [LARGE SCALE GENOMIC DNA]</scope>
</reference>
<gene>
    <name evidence="4" type="ORF">COY59_06230</name>
</gene>
<dbReference type="InterPro" id="IPR029044">
    <property type="entry name" value="Nucleotide-diphossugar_trans"/>
</dbReference>
<dbReference type="PANTHER" id="PTHR43179">
    <property type="entry name" value="RHAMNOSYLTRANSFERASE WBBL"/>
    <property type="match status" value="1"/>
</dbReference>
<evidence type="ECO:0000256" key="1">
    <source>
        <dbReference type="ARBA" id="ARBA00006739"/>
    </source>
</evidence>
<name>A0A2M7RQE1_9BACT</name>
<keyword evidence="2" id="KW-0328">Glycosyltransferase</keyword>
<keyword evidence="3" id="KW-0808">Transferase</keyword>
<dbReference type="Proteomes" id="UP000231069">
    <property type="component" value="Unassembled WGS sequence"/>
</dbReference>
<dbReference type="SUPFAM" id="SSF53448">
    <property type="entry name" value="Nucleotide-diphospho-sugar transferases"/>
    <property type="match status" value="1"/>
</dbReference>
<dbReference type="EMBL" id="PFMK01000107">
    <property type="protein sequence ID" value="PIZ02194.1"/>
    <property type="molecule type" value="Genomic_DNA"/>
</dbReference>